<reference evidence="1 2" key="1">
    <citation type="journal article" date="2018" name="Sci. Rep.">
        <title>Comparative genomics provides insights into the lifestyle and reveals functional heterogeneity of dark septate endophytic fungi.</title>
        <authorList>
            <person name="Knapp D.G."/>
            <person name="Nemeth J.B."/>
            <person name="Barry K."/>
            <person name="Hainaut M."/>
            <person name="Henrissat B."/>
            <person name="Johnson J."/>
            <person name="Kuo A."/>
            <person name="Lim J.H.P."/>
            <person name="Lipzen A."/>
            <person name="Nolan M."/>
            <person name="Ohm R.A."/>
            <person name="Tamas L."/>
            <person name="Grigoriev I.V."/>
            <person name="Spatafora J.W."/>
            <person name="Nagy L.G."/>
            <person name="Kovacs G.M."/>
        </authorList>
    </citation>
    <scope>NUCLEOTIDE SEQUENCE [LARGE SCALE GENOMIC DNA]</scope>
    <source>
        <strain evidence="1 2">DSE2036</strain>
    </source>
</reference>
<name>A0A2V1DX05_9PLEO</name>
<gene>
    <name evidence="1" type="ORF">DM02DRAFT_347520</name>
</gene>
<dbReference type="Proteomes" id="UP000244855">
    <property type="component" value="Unassembled WGS sequence"/>
</dbReference>
<accession>A0A2V1DX05</accession>
<proteinExistence type="predicted"/>
<protein>
    <submittedName>
        <fullName evidence="1">Uncharacterized protein</fullName>
    </submittedName>
</protein>
<dbReference type="AlphaFoldDB" id="A0A2V1DX05"/>
<dbReference type="EMBL" id="KZ805358">
    <property type="protein sequence ID" value="PVI01370.1"/>
    <property type="molecule type" value="Genomic_DNA"/>
</dbReference>
<sequence>MKIKQPIHLIYTLGLVMIVPPLSTNEKHYQRIVNSYVLLEMNKNSQSSNRSIIRLGLFVRL</sequence>
<keyword evidence="2" id="KW-1185">Reference proteome</keyword>
<evidence type="ECO:0000313" key="2">
    <source>
        <dbReference type="Proteomes" id="UP000244855"/>
    </source>
</evidence>
<evidence type="ECO:0000313" key="1">
    <source>
        <dbReference type="EMBL" id="PVI01370.1"/>
    </source>
</evidence>
<organism evidence="1 2">
    <name type="scientific">Periconia macrospinosa</name>
    <dbReference type="NCBI Taxonomy" id="97972"/>
    <lineage>
        <taxon>Eukaryota</taxon>
        <taxon>Fungi</taxon>
        <taxon>Dikarya</taxon>
        <taxon>Ascomycota</taxon>
        <taxon>Pezizomycotina</taxon>
        <taxon>Dothideomycetes</taxon>
        <taxon>Pleosporomycetidae</taxon>
        <taxon>Pleosporales</taxon>
        <taxon>Massarineae</taxon>
        <taxon>Periconiaceae</taxon>
        <taxon>Periconia</taxon>
    </lineage>
</organism>